<keyword evidence="9" id="KW-1185">Reference proteome</keyword>
<evidence type="ECO:0000259" key="7">
    <source>
        <dbReference type="Pfam" id="PF02683"/>
    </source>
</evidence>
<evidence type="ECO:0000256" key="1">
    <source>
        <dbReference type="ARBA" id="ARBA00004141"/>
    </source>
</evidence>
<dbReference type="Proteomes" id="UP000264006">
    <property type="component" value="Chromosome"/>
</dbReference>
<feature type="transmembrane region" description="Helical" evidence="6">
    <location>
        <begin position="71"/>
        <end position="97"/>
    </location>
</feature>
<proteinExistence type="inferred from homology"/>
<evidence type="ECO:0000256" key="2">
    <source>
        <dbReference type="ARBA" id="ARBA00006143"/>
    </source>
</evidence>
<evidence type="ECO:0000256" key="6">
    <source>
        <dbReference type="SAM" id="Phobius"/>
    </source>
</evidence>
<feature type="transmembrane region" description="Helical" evidence="6">
    <location>
        <begin position="109"/>
        <end position="128"/>
    </location>
</feature>
<dbReference type="OrthoDB" id="9803065at2"/>
<comment type="subcellular location">
    <subcellularLocation>
        <location evidence="1">Membrane</location>
        <topology evidence="1">Multi-pass membrane protein</topology>
    </subcellularLocation>
</comment>
<name>A0A346XY29_9ACTN</name>
<dbReference type="InterPro" id="IPR051790">
    <property type="entry name" value="Cytochrome_c-biogenesis_DsbD"/>
</dbReference>
<accession>A0A346XY29</accession>
<dbReference type="InterPro" id="IPR003834">
    <property type="entry name" value="Cyt_c_assmbl_TM_dom"/>
</dbReference>
<keyword evidence="5 6" id="KW-0472">Membrane</keyword>
<reference evidence="8 9" key="1">
    <citation type="submission" date="2018-09" db="EMBL/GenBank/DDBJ databases">
        <title>Complete genome sequence of Euzebya sp. DY32-46 isolated from seawater of Pacific Ocean.</title>
        <authorList>
            <person name="Xu L."/>
            <person name="Wu Y.-H."/>
            <person name="Xu X.-W."/>
        </authorList>
    </citation>
    <scope>NUCLEOTIDE SEQUENCE [LARGE SCALE GENOMIC DNA]</scope>
    <source>
        <strain evidence="8 9">DY32-46</strain>
    </source>
</reference>
<dbReference type="KEGG" id="euz:DVS28_a2445"/>
<dbReference type="PANTHER" id="PTHR31272:SF4">
    <property type="entry name" value="CYTOCHROME C-TYPE BIOGENESIS PROTEIN HI_1454-RELATED"/>
    <property type="match status" value="1"/>
</dbReference>
<dbReference type="GO" id="GO:0016020">
    <property type="term" value="C:membrane"/>
    <property type="evidence" value="ECO:0007669"/>
    <property type="project" value="UniProtKB-SubCell"/>
</dbReference>
<evidence type="ECO:0000313" key="9">
    <source>
        <dbReference type="Proteomes" id="UP000264006"/>
    </source>
</evidence>
<sequence>MELMAMAGLAFAAGVLSFTSPCCLPLMPGYVAYISSTGQDAPDRSGRAATPVSTVTVVQRRTARTRALSSALLFVTGFGVVFTALGAGASAMSTVLLTNRIVLSQVGGVVIIVMGLVLAGVVRVPVLMREYRFDLSRVRPGPAGAVPLGMAFAIGWVPCIGPVLAGILTLAASNGSVGQGAALLAVYSAGLGLPFIGLAVAASQLDPIVTWLRRHARAVELAGAAVMVTMGILLLTNQWLRFFAPLTSLFSRFGWPPI</sequence>
<feature type="domain" description="Cytochrome C biogenesis protein transmembrane" evidence="7">
    <location>
        <begin position="5"/>
        <end position="218"/>
    </location>
</feature>
<protein>
    <submittedName>
        <fullName evidence="8">Cytochrome c-type biogenesis protein CcdA</fullName>
    </submittedName>
</protein>
<evidence type="ECO:0000313" key="8">
    <source>
        <dbReference type="EMBL" id="AXV07126.1"/>
    </source>
</evidence>
<dbReference type="AlphaFoldDB" id="A0A346XY29"/>
<dbReference type="RefSeq" id="WP_114591673.1">
    <property type="nucleotide sequence ID" value="NZ_CAXIBR010000105.1"/>
</dbReference>
<feature type="transmembrane region" description="Helical" evidence="6">
    <location>
        <begin position="221"/>
        <end position="240"/>
    </location>
</feature>
<dbReference type="GO" id="GO:0017004">
    <property type="term" value="P:cytochrome complex assembly"/>
    <property type="evidence" value="ECO:0007669"/>
    <property type="project" value="InterPro"/>
</dbReference>
<dbReference type="Pfam" id="PF02683">
    <property type="entry name" value="DsbD_TM"/>
    <property type="match status" value="1"/>
</dbReference>
<organism evidence="8 9">
    <name type="scientific">Euzebya pacifica</name>
    <dbReference type="NCBI Taxonomy" id="1608957"/>
    <lineage>
        <taxon>Bacteria</taxon>
        <taxon>Bacillati</taxon>
        <taxon>Actinomycetota</taxon>
        <taxon>Nitriliruptoria</taxon>
        <taxon>Euzebyales</taxon>
    </lineage>
</organism>
<keyword evidence="4 6" id="KW-1133">Transmembrane helix</keyword>
<dbReference type="PANTHER" id="PTHR31272">
    <property type="entry name" value="CYTOCHROME C-TYPE BIOGENESIS PROTEIN HI_1454-RELATED"/>
    <property type="match status" value="1"/>
</dbReference>
<keyword evidence="3 6" id="KW-0812">Transmembrane</keyword>
<comment type="similarity">
    <text evidence="2">Belongs to the DsbD family.</text>
</comment>
<feature type="transmembrane region" description="Helical" evidence="6">
    <location>
        <begin position="182"/>
        <end position="201"/>
    </location>
</feature>
<evidence type="ECO:0000256" key="3">
    <source>
        <dbReference type="ARBA" id="ARBA00022692"/>
    </source>
</evidence>
<evidence type="ECO:0000256" key="5">
    <source>
        <dbReference type="ARBA" id="ARBA00023136"/>
    </source>
</evidence>
<feature type="transmembrane region" description="Helical" evidence="6">
    <location>
        <begin position="148"/>
        <end position="170"/>
    </location>
</feature>
<evidence type="ECO:0000256" key="4">
    <source>
        <dbReference type="ARBA" id="ARBA00022989"/>
    </source>
</evidence>
<gene>
    <name evidence="8" type="ORF">DVS28_a2445</name>
</gene>
<dbReference type="EMBL" id="CP031165">
    <property type="protein sequence ID" value="AXV07126.1"/>
    <property type="molecule type" value="Genomic_DNA"/>
</dbReference>